<dbReference type="Gene3D" id="3.80.10.10">
    <property type="entry name" value="Ribonuclease Inhibitor"/>
    <property type="match status" value="1"/>
</dbReference>
<name>A0ABN9TKC1_9DINO</name>
<keyword evidence="1" id="KW-0343">GTPase activation</keyword>
<dbReference type="InterPro" id="IPR000626">
    <property type="entry name" value="Ubiquitin-like_dom"/>
</dbReference>
<dbReference type="CDD" id="cd17039">
    <property type="entry name" value="Ubl_ubiquitin_like"/>
    <property type="match status" value="1"/>
</dbReference>
<dbReference type="InterPro" id="IPR029071">
    <property type="entry name" value="Ubiquitin-like_domsf"/>
</dbReference>
<evidence type="ECO:0000313" key="5">
    <source>
        <dbReference type="EMBL" id="CAK0846371.1"/>
    </source>
</evidence>
<gene>
    <name evidence="5" type="ORF">PCOR1329_LOCUS39902</name>
</gene>
<dbReference type="InterPro" id="IPR027038">
    <property type="entry name" value="RanGap"/>
</dbReference>
<comment type="caution">
    <text evidence="5">The sequence shown here is derived from an EMBL/GenBank/DDBJ whole genome shotgun (WGS) entry which is preliminary data.</text>
</comment>
<evidence type="ECO:0000256" key="3">
    <source>
        <dbReference type="ARBA" id="ARBA00022737"/>
    </source>
</evidence>
<reference evidence="5" key="1">
    <citation type="submission" date="2023-10" db="EMBL/GenBank/DDBJ databases">
        <authorList>
            <person name="Chen Y."/>
            <person name="Shah S."/>
            <person name="Dougan E. K."/>
            <person name="Thang M."/>
            <person name="Chan C."/>
        </authorList>
    </citation>
    <scope>NUCLEOTIDE SEQUENCE [LARGE SCALE GENOMIC DNA]</scope>
</reference>
<organism evidence="5 6">
    <name type="scientific">Prorocentrum cordatum</name>
    <dbReference type="NCBI Taxonomy" id="2364126"/>
    <lineage>
        <taxon>Eukaryota</taxon>
        <taxon>Sar</taxon>
        <taxon>Alveolata</taxon>
        <taxon>Dinophyceae</taxon>
        <taxon>Prorocentrales</taxon>
        <taxon>Prorocentraceae</taxon>
        <taxon>Prorocentrum</taxon>
    </lineage>
</organism>
<sequence length="281" mass="29579">MCEGPVFVGRVRSGSARQISDWVFLIFTTAPSSQPECPEPASYGSPNLSDNAIGDEGAERLAQALVANASLSILDLGYNSRIGRRGVEAVAVALEQNRALTSVALRHSGSDSDGLDRVATLLQGNRRVRVLTVEASAPRTEPGRLALSCTSLAGRAVAVITCARADTVGALRKAIGAELQIPPGQLRLLMPGGELLDDGAVAASLVVRGAPNVSVSMPSRSGYRGAIPGMCAPMVRRRPRSARCATVFRRRDGSCPSDRGRLQLGMGVQEHSLEAARMRVP</sequence>
<dbReference type="PANTHER" id="PTHR24113:SF12">
    <property type="entry name" value="RAN GTPASE-ACTIVATING PROTEIN 1"/>
    <property type="match status" value="1"/>
</dbReference>
<accession>A0ABN9TKC1</accession>
<dbReference type="EMBL" id="CAUYUJ010014819">
    <property type="protein sequence ID" value="CAK0846371.1"/>
    <property type="molecule type" value="Genomic_DNA"/>
</dbReference>
<feature type="domain" description="Ubiquitin-like" evidence="4">
    <location>
        <begin position="145"/>
        <end position="222"/>
    </location>
</feature>
<dbReference type="SUPFAM" id="SSF54236">
    <property type="entry name" value="Ubiquitin-like"/>
    <property type="match status" value="1"/>
</dbReference>
<evidence type="ECO:0000259" key="4">
    <source>
        <dbReference type="PROSITE" id="PS50053"/>
    </source>
</evidence>
<dbReference type="PROSITE" id="PS50053">
    <property type="entry name" value="UBIQUITIN_2"/>
    <property type="match status" value="1"/>
</dbReference>
<evidence type="ECO:0000256" key="1">
    <source>
        <dbReference type="ARBA" id="ARBA00022468"/>
    </source>
</evidence>
<dbReference type="PANTHER" id="PTHR24113">
    <property type="entry name" value="RAN GTPASE-ACTIVATING PROTEIN 1"/>
    <property type="match status" value="1"/>
</dbReference>
<dbReference type="Proteomes" id="UP001189429">
    <property type="component" value="Unassembled WGS sequence"/>
</dbReference>
<dbReference type="InterPro" id="IPR001611">
    <property type="entry name" value="Leu-rich_rpt"/>
</dbReference>
<dbReference type="Pfam" id="PF13516">
    <property type="entry name" value="LRR_6"/>
    <property type="match status" value="2"/>
</dbReference>
<proteinExistence type="predicted"/>
<dbReference type="InterPro" id="IPR032675">
    <property type="entry name" value="LRR_dom_sf"/>
</dbReference>
<keyword evidence="2" id="KW-0433">Leucine-rich repeat</keyword>
<keyword evidence="6" id="KW-1185">Reference proteome</keyword>
<evidence type="ECO:0000313" key="6">
    <source>
        <dbReference type="Proteomes" id="UP001189429"/>
    </source>
</evidence>
<protein>
    <recommendedName>
        <fullName evidence="4">Ubiquitin-like domain-containing protein</fullName>
    </recommendedName>
</protein>
<keyword evidence="3" id="KW-0677">Repeat</keyword>
<dbReference type="SUPFAM" id="SSF52047">
    <property type="entry name" value="RNI-like"/>
    <property type="match status" value="1"/>
</dbReference>
<evidence type="ECO:0000256" key="2">
    <source>
        <dbReference type="ARBA" id="ARBA00022614"/>
    </source>
</evidence>